<dbReference type="AlphaFoldDB" id="A0AAJ0FCG8"/>
<dbReference type="InterPro" id="IPR018203">
    <property type="entry name" value="GDP_dissociation_inhibitor"/>
</dbReference>
<accession>A0AAJ0FCG8</accession>
<protein>
    <recommendedName>
        <fullName evidence="2">Rab proteins geranylgeranyltransferase</fullName>
    </recommendedName>
</protein>
<dbReference type="PANTHER" id="PTHR11787">
    <property type="entry name" value="RAB GDP-DISSOCIATION INHIBITOR"/>
    <property type="match status" value="1"/>
</dbReference>
<dbReference type="InterPro" id="IPR017230">
    <property type="entry name" value="Mrs6"/>
</dbReference>
<dbReference type="Proteomes" id="UP001244011">
    <property type="component" value="Unassembled WGS sequence"/>
</dbReference>
<dbReference type="GO" id="GO:0016192">
    <property type="term" value="P:vesicle-mediated transport"/>
    <property type="evidence" value="ECO:0007669"/>
    <property type="project" value="TreeGrafter"/>
</dbReference>
<dbReference type="GO" id="GO:0007264">
    <property type="term" value="P:small GTPase-mediated signal transduction"/>
    <property type="evidence" value="ECO:0007669"/>
    <property type="project" value="UniProtKB-UniRule"/>
</dbReference>
<dbReference type="GO" id="GO:0005968">
    <property type="term" value="C:Rab-protein geranylgeranyltransferase complex"/>
    <property type="evidence" value="ECO:0007669"/>
    <property type="project" value="TreeGrafter"/>
</dbReference>
<proteinExistence type="inferred from homology"/>
<dbReference type="PRINTS" id="PR00891">
    <property type="entry name" value="RABGDIREP"/>
</dbReference>
<dbReference type="GeneID" id="85312153"/>
<comment type="similarity">
    <text evidence="1 2">Belongs to the Rab GDI family.</text>
</comment>
<dbReference type="PIRSF" id="PIRSF037514">
    <property type="entry name" value="Rab_ger_ger_transf_A_fun"/>
    <property type="match status" value="1"/>
</dbReference>
<evidence type="ECO:0000256" key="1">
    <source>
        <dbReference type="ARBA" id="ARBA00005593"/>
    </source>
</evidence>
<evidence type="ECO:0000313" key="5">
    <source>
        <dbReference type="Proteomes" id="UP001244011"/>
    </source>
</evidence>
<reference evidence="4" key="1">
    <citation type="submission" date="2023-06" db="EMBL/GenBank/DDBJ databases">
        <title>Genome-scale phylogeny and comparative genomics of the fungal order Sordariales.</title>
        <authorList>
            <consortium name="Lawrence Berkeley National Laboratory"/>
            <person name="Hensen N."/>
            <person name="Bonometti L."/>
            <person name="Westerberg I."/>
            <person name="Brannstrom I.O."/>
            <person name="Guillou S."/>
            <person name="Cros-Aarteil S."/>
            <person name="Calhoun S."/>
            <person name="Haridas S."/>
            <person name="Kuo A."/>
            <person name="Mondo S."/>
            <person name="Pangilinan J."/>
            <person name="Riley R."/>
            <person name="Labutti K."/>
            <person name="Andreopoulos B."/>
            <person name="Lipzen A."/>
            <person name="Chen C."/>
            <person name="Yanf M."/>
            <person name="Daum C."/>
            <person name="Ng V."/>
            <person name="Clum A."/>
            <person name="Steindorff A."/>
            <person name="Ohm R."/>
            <person name="Martin F."/>
            <person name="Silar P."/>
            <person name="Natvig D."/>
            <person name="Lalanne C."/>
            <person name="Gautier V."/>
            <person name="Ament-Velasquez S.L."/>
            <person name="Kruys A."/>
            <person name="Hutchinson M.I."/>
            <person name="Powell A.J."/>
            <person name="Barry K."/>
            <person name="Miller A.N."/>
            <person name="Grigoriev I.V."/>
            <person name="Debuchy R."/>
            <person name="Gladieux P."/>
            <person name="Thoren M.H."/>
            <person name="Johannesson H."/>
        </authorList>
    </citation>
    <scope>NUCLEOTIDE SEQUENCE</scope>
    <source>
        <strain evidence="4">8032-3</strain>
    </source>
</reference>
<dbReference type="Gene3D" id="3.30.519.10">
    <property type="entry name" value="Guanine Nucleotide Dissociation Inhibitor, domain 2"/>
    <property type="match status" value="1"/>
</dbReference>
<organism evidence="4 5">
    <name type="scientific">Phialemonium atrogriseum</name>
    <dbReference type="NCBI Taxonomy" id="1093897"/>
    <lineage>
        <taxon>Eukaryota</taxon>
        <taxon>Fungi</taxon>
        <taxon>Dikarya</taxon>
        <taxon>Ascomycota</taxon>
        <taxon>Pezizomycotina</taxon>
        <taxon>Sordariomycetes</taxon>
        <taxon>Sordariomycetidae</taxon>
        <taxon>Cephalothecales</taxon>
        <taxon>Cephalothecaceae</taxon>
        <taxon>Phialemonium</taxon>
    </lineage>
</organism>
<evidence type="ECO:0000313" key="4">
    <source>
        <dbReference type="EMBL" id="KAK1763586.1"/>
    </source>
</evidence>
<dbReference type="EMBL" id="MU839026">
    <property type="protein sequence ID" value="KAK1763586.1"/>
    <property type="molecule type" value="Genomic_DNA"/>
</dbReference>
<feature type="region of interest" description="Disordered" evidence="3">
    <location>
        <begin position="56"/>
        <end position="77"/>
    </location>
</feature>
<dbReference type="SUPFAM" id="SSF51905">
    <property type="entry name" value="FAD/NAD(P)-binding domain"/>
    <property type="match status" value="1"/>
</dbReference>
<dbReference type="Pfam" id="PF00996">
    <property type="entry name" value="GDI"/>
    <property type="match status" value="1"/>
</dbReference>
<dbReference type="GO" id="GO:0005634">
    <property type="term" value="C:nucleus"/>
    <property type="evidence" value="ECO:0007669"/>
    <property type="project" value="TreeGrafter"/>
</dbReference>
<dbReference type="Gene3D" id="3.50.50.60">
    <property type="entry name" value="FAD/NAD(P)-binding domain"/>
    <property type="match status" value="1"/>
</dbReference>
<sequence>MESITETLWDVVIYGTGLQESFLALSLSRSGKKVLHLDPNDYYGGPDASLSLQEAEGWTEKHSSLEPNPSFGSASVTKSPETSGLSFSRAYSLALSPQIIHGRSTLLSQLVSSRAYRQLEFLAVGSFFVFKTSSKPSQAPSLTRIPSTREDVFSATAIPARSKRSLMKFLKFVLDYEGTQQRETWQPFAEKPLAELLRSQFGLDAELQMFVHTLTLSLCKSITAKEGLAIIHKHLTSMGMFGPGFAAVYPKWGGISEIAQVACRAGAVGGAVYKLGTRLNEVHHTQGSDKLQLDLSTEPEGDVRVETQLLVKGSEHTDGGKNSKRTSRLVVVVDSSLRSLFEPLVEGAPAPAVAVIAFLAGSSDPEHTLDSPIYAFTHSSETGECPTGQSVLYFTTLTENTTEQARARLEAAVSSFLAAVDETKKPQCLYRFYYEYLSGSGGIGNESDGKVLTLPGSAPGLAFDDSTLEPVHEAWKVVMGSAADDPETEYMIFPDREGAEECDDDYE</sequence>
<evidence type="ECO:0000256" key="3">
    <source>
        <dbReference type="SAM" id="MobiDB-lite"/>
    </source>
</evidence>
<dbReference type="RefSeq" id="XP_060279799.1">
    <property type="nucleotide sequence ID" value="XM_060428966.1"/>
</dbReference>
<dbReference type="SUPFAM" id="SSF54373">
    <property type="entry name" value="FAD-linked reductases, C-terminal domain"/>
    <property type="match status" value="1"/>
</dbReference>
<feature type="compositionally biased region" description="Polar residues" evidence="3">
    <location>
        <begin position="65"/>
        <end position="77"/>
    </location>
</feature>
<name>A0AAJ0FCG8_9PEZI</name>
<comment type="caution">
    <text evidence="4">The sequence shown here is derived from an EMBL/GenBank/DDBJ whole genome shotgun (WGS) entry which is preliminary data.</text>
</comment>
<dbReference type="GO" id="GO:0005829">
    <property type="term" value="C:cytosol"/>
    <property type="evidence" value="ECO:0007669"/>
    <property type="project" value="TreeGrafter"/>
</dbReference>
<dbReference type="InterPro" id="IPR036188">
    <property type="entry name" value="FAD/NAD-bd_sf"/>
</dbReference>
<dbReference type="PANTHER" id="PTHR11787:SF4">
    <property type="entry name" value="CHM, RAB ESCORT PROTEIN 1"/>
    <property type="match status" value="1"/>
</dbReference>
<gene>
    <name evidence="4" type="ORF">QBC33DRAFT_549426</name>
</gene>
<keyword evidence="5" id="KW-1185">Reference proteome</keyword>
<dbReference type="GO" id="GO:0005092">
    <property type="term" value="F:GDP-dissociation inhibitor activity"/>
    <property type="evidence" value="ECO:0007669"/>
    <property type="project" value="UniProtKB-UniRule"/>
</dbReference>
<dbReference type="Gene3D" id="1.10.405.10">
    <property type="entry name" value="Guanine Nucleotide Dissociation Inhibitor, domain 1"/>
    <property type="match status" value="1"/>
</dbReference>
<evidence type="ECO:0000256" key="2">
    <source>
        <dbReference type="PIRNR" id="PIRNR037514"/>
    </source>
</evidence>